<evidence type="ECO:0000256" key="1">
    <source>
        <dbReference type="SAM" id="SignalP"/>
    </source>
</evidence>
<feature type="chain" id="PRO_5036410210" evidence="1">
    <location>
        <begin position="19"/>
        <end position="164"/>
    </location>
</feature>
<keyword evidence="1" id="KW-0732">Signal</keyword>
<organism evidence="2 5">
    <name type="scientific">Adineta steineri</name>
    <dbReference type="NCBI Taxonomy" id="433720"/>
    <lineage>
        <taxon>Eukaryota</taxon>
        <taxon>Metazoa</taxon>
        <taxon>Spiralia</taxon>
        <taxon>Gnathifera</taxon>
        <taxon>Rotifera</taxon>
        <taxon>Eurotatoria</taxon>
        <taxon>Bdelloidea</taxon>
        <taxon>Adinetida</taxon>
        <taxon>Adinetidae</taxon>
        <taxon>Adineta</taxon>
    </lineage>
</organism>
<dbReference type="Proteomes" id="UP000663881">
    <property type="component" value="Unassembled WGS sequence"/>
</dbReference>
<gene>
    <name evidence="2" type="ORF">JYZ213_LOCUS16600</name>
    <name evidence="4" type="ORF">OKA104_LOCUS19083</name>
    <name evidence="3" type="ORF">OXD698_LOCUS5882</name>
</gene>
<dbReference type="EMBL" id="CAJOAY010001213">
    <property type="protein sequence ID" value="CAF3811363.1"/>
    <property type="molecule type" value="Genomic_DNA"/>
</dbReference>
<comment type="caution">
    <text evidence="2">The sequence shown here is derived from an EMBL/GenBank/DDBJ whole genome shotgun (WGS) entry which is preliminary data.</text>
</comment>
<reference evidence="2" key="1">
    <citation type="submission" date="2021-02" db="EMBL/GenBank/DDBJ databases">
        <authorList>
            <person name="Nowell W R."/>
        </authorList>
    </citation>
    <scope>NUCLEOTIDE SEQUENCE</scope>
</reference>
<name>A0A814HMW3_9BILA</name>
<proteinExistence type="predicted"/>
<evidence type="ECO:0000313" key="4">
    <source>
        <dbReference type="EMBL" id="CAF3811363.1"/>
    </source>
</evidence>
<protein>
    <submittedName>
        <fullName evidence="2">Uncharacterized protein</fullName>
    </submittedName>
</protein>
<evidence type="ECO:0000313" key="5">
    <source>
        <dbReference type="Proteomes" id="UP000663845"/>
    </source>
</evidence>
<evidence type="ECO:0000313" key="2">
    <source>
        <dbReference type="EMBL" id="CAF1012300.1"/>
    </source>
</evidence>
<feature type="signal peptide" evidence="1">
    <location>
        <begin position="1"/>
        <end position="18"/>
    </location>
</feature>
<evidence type="ECO:0000313" key="3">
    <source>
        <dbReference type="EMBL" id="CAF3590441.1"/>
    </source>
</evidence>
<sequence length="164" mass="18898">MFVFIYLIFICNFHYIFSCGCYGSNSCTTNGILCSPYELNNSCLCDCCPPCNICEQFFQSNCLSHLYSKHYGLSINQSDLIAKINQSNISYDIIDKINDEHVRYLWNPCLRRSLPNGIYLINDNEGRYKLVGIPREKLEKTSYEILFKGPVSLLILIDFTITII</sequence>
<dbReference type="Proteomes" id="UP000663844">
    <property type="component" value="Unassembled WGS sequence"/>
</dbReference>
<dbReference type="Proteomes" id="UP000663845">
    <property type="component" value="Unassembled WGS sequence"/>
</dbReference>
<accession>A0A814HMW3</accession>
<dbReference type="AlphaFoldDB" id="A0A814HMW3"/>
<dbReference type="EMBL" id="CAJOAZ010000247">
    <property type="protein sequence ID" value="CAF3590441.1"/>
    <property type="molecule type" value="Genomic_DNA"/>
</dbReference>
<dbReference type="EMBL" id="CAJNOG010000150">
    <property type="protein sequence ID" value="CAF1012300.1"/>
    <property type="molecule type" value="Genomic_DNA"/>
</dbReference>